<accession>A0A146KP55</accession>
<name>A0A146KP55_LYGHE</name>
<evidence type="ECO:0000256" key="5">
    <source>
        <dbReference type="SAM" id="MobiDB-lite"/>
    </source>
</evidence>
<dbReference type="GO" id="GO:0008083">
    <property type="term" value="F:growth factor activity"/>
    <property type="evidence" value="ECO:0007669"/>
    <property type="project" value="TreeGrafter"/>
</dbReference>
<dbReference type="InterPro" id="IPR052444">
    <property type="entry name" value="Spz/Toll_ligand-like"/>
</dbReference>
<evidence type="ECO:0000256" key="4">
    <source>
        <dbReference type="ARBA" id="ARBA00023180"/>
    </source>
</evidence>
<dbReference type="GO" id="GO:0005121">
    <property type="term" value="F:Toll binding"/>
    <property type="evidence" value="ECO:0007669"/>
    <property type="project" value="TreeGrafter"/>
</dbReference>
<evidence type="ECO:0000259" key="6">
    <source>
        <dbReference type="Pfam" id="PF16077"/>
    </source>
</evidence>
<evidence type="ECO:0000256" key="2">
    <source>
        <dbReference type="ARBA" id="ARBA00022729"/>
    </source>
</evidence>
<keyword evidence="3" id="KW-1015">Disulfide bond</keyword>
<dbReference type="InterPro" id="IPR032104">
    <property type="entry name" value="Spaetzle"/>
</dbReference>
<reference evidence="7" key="1">
    <citation type="journal article" date="2016" name="Gigascience">
        <title>De novo construction of an expanded transcriptome assembly for the western tarnished plant bug, Lygus hesperus.</title>
        <authorList>
            <person name="Tassone E.E."/>
            <person name="Geib S.M."/>
            <person name="Hall B."/>
            <person name="Fabrick J.A."/>
            <person name="Brent C.S."/>
            <person name="Hull J.J."/>
        </authorList>
    </citation>
    <scope>NUCLEOTIDE SEQUENCE</scope>
</reference>
<dbReference type="FunFam" id="2.10.90.10:FF:000018">
    <property type="entry name" value="Spatzle 4"/>
    <property type="match status" value="1"/>
</dbReference>
<dbReference type="PANTHER" id="PTHR23199">
    <property type="entry name" value="NEUROTROPHIN 1-RELATED"/>
    <property type="match status" value="1"/>
</dbReference>
<comment type="subunit">
    <text evidence="1">Homodimer; disulfide-linked.</text>
</comment>
<dbReference type="AlphaFoldDB" id="A0A146KP55"/>
<dbReference type="GO" id="GO:0021556">
    <property type="term" value="P:central nervous system formation"/>
    <property type="evidence" value="ECO:0007669"/>
    <property type="project" value="TreeGrafter"/>
</dbReference>
<gene>
    <name evidence="7" type="ORF">g.75657</name>
</gene>
<protein>
    <recommendedName>
        <fullName evidence="6">Spaetzle domain-containing protein</fullName>
    </recommendedName>
</protein>
<dbReference type="InterPro" id="IPR029034">
    <property type="entry name" value="Cystine-knot_cytokine"/>
</dbReference>
<keyword evidence="4" id="KW-0325">Glycoprotein</keyword>
<dbReference type="Gene3D" id="2.10.90.10">
    <property type="entry name" value="Cystine-knot cytokines"/>
    <property type="match status" value="1"/>
</dbReference>
<dbReference type="PANTHER" id="PTHR23199:SF16">
    <property type="entry name" value="PROTEIN SPAETZLE 5"/>
    <property type="match status" value="1"/>
</dbReference>
<evidence type="ECO:0000256" key="1">
    <source>
        <dbReference type="ARBA" id="ARBA00011748"/>
    </source>
</evidence>
<evidence type="ECO:0000256" key="3">
    <source>
        <dbReference type="ARBA" id="ARBA00023157"/>
    </source>
</evidence>
<feature type="region of interest" description="Disordered" evidence="5">
    <location>
        <begin position="237"/>
        <end position="258"/>
    </location>
</feature>
<organism evidence="7">
    <name type="scientific">Lygus hesperus</name>
    <name type="common">Western plant bug</name>
    <dbReference type="NCBI Taxonomy" id="30085"/>
    <lineage>
        <taxon>Eukaryota</taxon>
        <taxon>Metazoa</taxon>
        <taxon>Ecdysozoa</taxon>
        <taxon>Arthropoda</taxon>
        <taxon>Hexapoda</taxon>
        <taxon>Insecta</taxon>
        <taxon>Pterygota</taxon>
        <taxon>Neoptera</taxon>
        <taxon>Paraneoptera</taxon>
        <taxon>Hemiptera</taxon>
        <taxon>Heteroptera</taxon>
        <taxon>Panheteroptera</taxon>
        <taxon>Cimicomorpha</taxon>
        <taxon>Miridae</taxon>
        <taxon>Mirini</taxon>
        <taxon>Lygus</taxon>
    </lineage>
</organism>
<dbReference type="GO" id="GO:0045087">
    <property type="term" value="P:innate immune response"/>
    <property type="evidence" value="ECO:0007669"/>
    <property type="project" value="TreeGrafter"/>
</dbReference>
<proteinExistence type="predicted"/>
<feature type="domain" description="Spaetzle" evidence="6">
    <location>
        <begin position="260"/>
        <end position="355"/>
    </location>
</feature>
<keyword evidence="2" id="KW-0732">Signal</keyword>
<dbReference type="GO" id="GO:0005615">
    <property type="term" value="C:extracellular space"/>
    <property type="evidence" value="ECO:0007669"/>
    <property type="project" value="UniProtKB-ARBA"/>
</dbReference>
<sequence>MGTRQTRTTAPRRAHSVKAPPSLVLNEGSDGSHRILANMFVRGVCRAVLVLTVLNSLEGSPCQQYGCSKSLFLPAPPGHTPSCAKHGETFCEDIEHYPEHVIEYLVERWQYDYNSIFTSERRETKPRPVYGPPSYSYPYPPKTRYPTHYGRPLEFLRPPPSQRYNSLLSNQFNQTDYPDRKYPLAPSALQLVSDDPGFIYSAIIHPELASPPVTHYDPNKWWKRYTRIARKKRSVDAEKEVSLKSGRRKKRQTGNVGTTQLCPTSPRFIMPKAALNNKGNWMYVVNLETDQRYTQLVRSETCISSQCNGICSLPNGYTSRCEQQFVQKRLVALDGAGDNLYTDLFWLPHCCICQITQVNL</sequence>
<dbReference type="SUPFAM" id="SSF57501">
    <property type="entry name" value="Cystine-knot cytokines"/>
    <property type="match status" value="1"/>
</dbReference>
<dbReference type="EMBL" id="GDHC01021164">
    <property type="protein sequence ID" value="JAP97464.1"/>
    <property type="molecule type" value="Transcribed_RNA"/>
</dbReference>
<dbReference type="Pfam" id="PF16077">
    <property type="entry name" value="Spaetzle"/>
    <property type="match status" value="1"/>
</dbReference>
<evidence type="ECO:0000313" key="7">
    <source>
        <dbReference type="EMBL" id="JAP97464.1"/>
    </source>
</evidence>